<keyword evidence="1" id="KW-1133">Transmembrane helix</keyword>
<gene>
    <name evidence="2" type="ORF">BMON_0156</name>
</gene>
<dbReference type="EMBL" id="JGZE01000001">
    <property type="protein sequence ID" value="KFI80284.1"/>
    <property type="molecule type" value="Genomic_DNA"/>
</dbReference>
<dbReference type="STRING" id="1437603.GCA_000771525_00494"/>
<keyword evidence="1" id="KW-0812">Transmembrane</keyword>
<accession>A0A087CAI4</accession>
<dbReference type="GeneID" id="93095016"/>
<name>A0A087CAI4_9BIFI</name>
<feature type="transmembrane region" description="Helical" evidence="1">
    <location>
        <begin position="24"/>
        <end position="42"/>
    </location>
</feature>
<keyword evidence="1" id="KW-0472">Membrane</keyword>
<protein>
    <submittedName>
        <fullName evidence="2">Uncharacterized protein</fullName>
    </submittedName>
</protein>
<feature type="transmembrane region" description="Helical" evidence="1">
    <location>
        <begin position="48"/>
        <end position="64"/>
    </location>
</feature>
<evidence type="ECO:0000256" key="1">
    <source>
        <dbReference type="SAM" id="Phobius"/>
    </source>
</evidence>
<evidence type="ECO:0000313" key="3">
    <source>
        <dbReference type="Proteomes" id="UP000029082"/>
    </source>
</evidence>
<proteinExistence type="predicted"/>
<organism evidence="2 3">
    <name type="scientific">Bifidobacterium mongoliense DSM 21395</name>
    <dbReference type="NCBI Taxonomy" id="1437603"/>
    <lineage>
        <taxon>Bacteria</taxon>
        <taxon>Bacillati</taxon>
        <taxon>Actinomycetota</taxon>
        <taxon>Actinomycetes</taxon>
        <taxon>Bifidobacteriales</taxon>
        <taxon>Bifidobacteriaceae</taxon>
        <taxon>Bifidobacterium</taxon>
    </lineage>
</organism>
<comment type="caution">
    <text evidence="2">The sequence shown here is derived from an EMBL/GenBank/DDBJ whole genome shotgun (WGS) entry which is preliminary data.</text>
</comment>
<dbReference type="AlphaFoldDB" id="A0A087CAI4"/>
<sequence>MNANDCSIPAEVTITTNTGKPKTIFVWLDVFGIEFTSLVVFADLMAQAYWFALMVTISTVYWVWRLGHDLKDFRWTVTERKYTAPRKGENHEDTDD</sequence>
<dbReference type="RefSeq" id="WP_033513475.1">
    <property type="nucleotide sequence ID" value="NZ_JDUO01000015.1"/>
</dbReference>
<dbReference type="Proteomes" id="UP000029082">
    <property type="component" value="Unassembled WGS sequence"/>
</dbReference>
<keyword evidence="3" id="KW-1185">Reference proteome</keyword>
<reference evidence="2 3" key="1">
    <citation type="submission" date="2014-03" db="EMBL/GenBank/DDBJ databases">
        <title>Genomics of Bifidobacteria.</title>
        <authorList>
            <person name="Ventura M."/>
            <person name="Milani C."/>
            <person name="Lugli G.A."/>
        </authorList>
    </citation>
    <scope>NUCLEOTIDE SEQUENCE [LARGE SCALE GENOMIC DNA]</scope>
    <source>
        <strain evidence="2 3">DSM 21395</strain>
    </source>
</reference>
<evidence type="ECO:0000313" key="2">
    <source>
        <dbReference type="EMBL" id="KFI80284.1"/>
    </source>
</evidence>